<dbReference type="AlphaFoldDB" id="A0A7G9R6J2"/>
<dbReference type="InterPro" id="IPR022885">
    <property type="entry name" value="NDH1_su_D/H"/>
</dbReference>
<proteinExistence type="inferred from homology"/>
<organism evidence="9 10">
    <name type="scientific">Nocardioides mesophilus</name>
    <dbReference type="NCBI Taxonomy" id="433659"/>
    <lineage>
        <taxon>Bacteria</taxon>
        <taxon>Bacillati</taxon>
        <taxon>Actinomycetota</taxon>
        <taxon>Actinomycetes</taxon>
        <taxon>Propionibacteriales</taxon>
        <taxon>Nocardioidaceae</taxon>
        <taxon>Nocardioides</taxon>
    </lineage>
</organism>
<dbReference type="Pfam" id="PF00346">
    <property type="entry name" value="Complex1_49kDa"/>
    <property type="match status" value="2"/>
</dbReference>
<evidence type="ECO:0000256" key="4">
    <source>
        <dbReference type="ARBA" id="ARBA00022967"/>
    </source>
</evidence>
<comment type="subcellular location">
    <subcellularLocation>
        <location evidence="6">Cell membrane</location>
        <topology evidence="6">Peripheral membrane protein</topology>
        <orientation evidence="6">Cytoplasmic side</orientation>
    </subcellularLocation>
</comment>
<dbReference type="EC" id="7.1.1.-" evidence="6"/>
<keyword evidence="2 6" id="KW-0813">Transport</keyword>
<reference evidence="9 10" key="1">
    <citation type="submission" date="2020-08" db="EMBL/GenBank/DDBJ databases">
        <title>Genome sequence of Nocardioides mesophilus KACC 16243T.</title>
        <authorList>
            <person name="Hyun D.-W."/>
            <person name="Bae J.-W."/>
        </authorList>
    </citation>
    <scope>NUCLEOTIDE SEQUENCE [LARGE SCALE GENOMIC DNA]</scope>
    <source>
        <strain evidence="9 10">KACC 16243</strain>
    </source>
</reference>
<dbReference type="EMBL" id="CP060713">
    <property type="protein sequence ID" value="QNN51217.1"/>
    <property type="molecule type" value="Genomic_DNA"/>
</dbReference>
<dbReference type="SUPFAM" id="SSF56762">
    <property type="entry name" value="HydB/Nqo4-like"/>
    <property type="match status" value="1"/>
</dbReference>
<dbReference type="InterPro" id="IPR001135">
    <property type="entry name" value="NADH_Q_OxRdtase_suD"/>
</dbReference>
<dbReference type="GO" id="GO:0051287">
    <property type="term" value="F:NAD binding"/>
    <property type="evidence" value="ECO:0007669"/>
    <property type="project" value="InterPro"/>
</dbReference>
<evidence type="ECO:0000313" key="10">
    <source>
        <dbReference type="Proteomes" id="UP000515947"/>
    </source>
</evidence>
<sequence>MSRVSRQGREELVVGIGAGAAGFSDSFGGHERGGGPGLATQDMVLNIGPQHPATHGVLRLRLTLDGERIAACEPVVGYMHRGAEKLFEVRDYRQIIVLSNRHDWLSAFSNELGVVLAVERMLGMEVPQRAVWLRTMLAELNRVLNHLMFLGSYPIELGAITPIFYAFRERETLQAVMEEVSGGRMHYMFNRVGGLKEDVPAGWLDRVDQATAAVRSRMPQIKDLIFGNEIFRARTRGVGVISPALIEAYGVSGPIARAAGVDFDLRRDEPYLAYDQLRADGVLQVVTGEDGDCYTRFEMLLDQVQVSLDLVEACVDRLRSIAAGPVNVRLPKILKAPEGSTYAWTENPLGINGYYLVSRGEKTPWRIKLRTASFNNIAVLPEVLEGCVVADMVAILGSMFFVVGDVDK</sequence>
<keyword evidence="5 6" id="KW-0520">NAD</keyword>
<comment type="catalytic activity">
    <reaction evidence="6">
        <text>a quinone + NADH + 5 H(+)(in) = a quinol + NAD(+) + 4 H(+)(out)</text>
        <dbReference type="Rhea" id="RHEA:57888"/>
        <dbReference type="ChEBI" id="CHEBI:15378"/>
        <dbReference type="ChEBI" id="CHEBI:24646"/>
        <dbReference type="ChEBI" id="CHEBI:57540"/>
        <dbReference type="ChEBI" id="CHEBI:57945"/>
        <dbReference type="ChEBI" id="CHEBI:132124"/>
    </reaction>
</comment>
<name>A0A7G9R6J2_9ACTN</name>
<keyword evidence="10" id="KW-1185">Reference proteome</keyword>
<evidence type="ECO:0000313" key="9">
    <source>
        <dbReference type="EMBL" id="QNN51217.1"/>
    </source>
</evidence>
<dbReference type="PANTHER" id="PTHR11993:SF10">
    <property type="entry name" value="NADH DEHYDROGENASE [UBIQUINONE] IRON-SULFUR PROTEIN 2, MITOCHONDRIAL"/>
    <property type="match status" value="1"/>
</dbReference>
<gene>
    <name evidence="6" type="primary">nuoD</name>
    <name evidence="9" type="ORF">H9L09_11220</name>
</gene>
<dbReference type="HAMAP" id="MF_01358">
    <property type="entry name" value="NDH1_NuoD"/>
    <property type="match status" value="1"/>
</dbReference>
<keyword evidence="3 6" id="KW-0874">Quinone</keyword>
<evidence type="ECO:0000256" key="5">
    <source>
        <dbReference type="ARBA" id="ARBA00023027"/>
    </source>
</evidence>
<evidence type="ECO:0000256" key="3">
    <source>
        <dbReference type="ARBA" id="ARBA00022719"/>
    </source>
</evidence>
<protein>
    <recommendedName>
        <fullName evidence="6">NADH-quinone oxidoreductase subunit D</fullName>
        <ecNumber evidence="6">7.1.1.-</ecNumber>
    </recommendedName>
    <alternativeName>
        <fullName evidence="6">NADH dehydrogenase I subunit D</fullName>
    </alternativeName>
    <alternativeName>
        <fullName evidence="6">NDH-1 subunit D</fullName>
    </alternativeName>
</protein>
<dbReference type="GO" id="GO:0048038">
    <property type="term" value="F:quinone binding"/>
    <property type="evidence" value="ECO:0007669"/>
    <property type="project" value="UniProtKB-KW"/>
</dbReference>
<dbReference type="InterPro" id="IPR014029">
    <property type="entry name" value="NADH_UbQ_OxRdtase_49kDa_CS"/>
</dbReference>
<comment type="similarity">
    <text evidence="1 6 7">Belongs to the complex I 49 kDa subunit family.</text>
</comment>
<keyword evidence="6" id="KW-1003">Cell membrane</keyword>
<evidence type="ECO:0000256" key="2">
    <source>
        <dbReference type="ARBA" id="ARBA00022448"/>
    </source>
</evidence>
<comment type="function">
    <text evidence="6">NDH-1 shuttles electrons from NADH, via FMN and iron-sulfur (Fe-S) centers, to quinones in the respiratory chain. The immediate electron acceptor for the enzyme in this species is believed to be a menaquinone. Couples the redox reaction to proton translocation (for every two electrons transferred, four hydrogen ions are translocated across the cytoplasmic membrane), and thus conserves the redox energy in a proton gradient.</text>
</comment>
<accession>A0A7G9R6J2</accession>
<evidence type="ECO:0000259" key="8">
    <source>
        <dbReference type="Pfam" id="PF00346"/>
    </source>
</evidence>
<evidence type="ECO:0000256" key="6">
    <source>
        <dbReference type="HAMAP-Rule" id="MF_01358"/>
    </source>
</evidence>
<dbReference type="PANTHER" id="PTHR11993">
    <property type="entry name" value="NADH-UBIQUINONE OXIDOREDUCTASE 49 KDA SUBUNIT"/>
    <property type="match status" value="1"/>
</dbReference>
<comment type="subunit">
    <text evidence="6">NDH-1 is composed of 14 different subunits. Subunits NuoB, C, D, E, F, and G constitute the peripheral sector of the complex.</text>
</comment>
<dbReference type="GO" id="GO:0005886">
    <property type="term" value="C:plasma membrane"/>
    <property type="evidence" value="ECO:0007669"/>
    <property type="project" value="UniProtKB-SubCell"/>
</dbReference>
<dbReference type="Gene3D" id="1.10.645.10">
    <property type="entry name" value="Cytochrome-c3 Hydrogenase, chain B"/>
    <property type="match status" value="1"/>
</dbReference>
<evidence type="ECO:0000256" key="7">
    <source>
        <dbReference type="RuleBase" id="RU003685"/>
    </source>
</evidence>
<dbReference type="Proteomes" id="UP000515947">
    <property type="component" value="Chromosome"/>
</dbReference>
<keyword evidence="4 6" id="KW-1278">Translocase</keyword>
<dbReference type="PROSITE" id="PS00535">
    <property type="entry name" value="COMPLEX1_49K"/>
    <property type="match status" value="1"/>
</dbReference>
<feature type="domain" description="NADH-quinone oxidoreductase subunit D" evidence="8">
    <location>
        <begin position="157"/>
        <end position="332"/>
    </location>
</feature>
<dbReference type="KEGG" id="nmes:H9L09_11220"/>
<feature type="domain" description="NADH-quinone oxidoreductase subunit D" evidence="8">
    <location>
        <begin position="334"/>
        <end position="408"/>
    </location>
</feature>
<keyword evidence="6" id="KW-0472">Membrane</keyword>
<dbReference type="GO" id="GO:0050136">
    <property type="term" value="F:NADH dehydrogenase (quinone) (non-electrogenic) activity"/>
    <property type="evidence" value="ECO:0007669"/>
    <property type="project" value="UniProtKB-UniRule"/>
</dbReference>
<evidence type="ECO:0000256" key="1">
    <source>
        <dbReference type="ARBA" id="ARBA00005769"/>
    </source>
</evidence>
<dbReference type="InterPro" id="IPR029014">
    <property type="entry name" value="NiFe-Hase_large"/>
</dbReference>